<organism evidence="1 2">
    <name type="scientific">Sphaerodactylus townsendi</name>
    <dbReference type="NCBI Taxonomy" id="933632"/>
    <lineage>
        <taxon>Eukaryota</taxon>
        <taxon>Metazoa</taxon>
        <taxon>Chordata</taxon>
        <taxon>Craniata</taxon>
        <taxon>Vertebrata</taxon>
        <taxon>Euteleostomi</taxon>
        <taxon>Lepidosauria</taxon>
        <taxon>Squamata</taxon>
        <taxon>Bifurcata</taxon>
        <taxon>Gekkota</taxon>
        <taxon>Sphaerodactylidae</taxon>
        <taxon>Sphaerodactylus</taxon>
    </lineage>
</organism>
<comment type="caution">
    <text evidence="1">The sequence shown here is derived from an EMBL/GenBank/DDBJ whole genome shotgun (WGS) entry which is preliminary data.</text>
</comment>
<sequence length="230" mass="25026">MLALLVSQNSADEHLRLEQNGEFKKVNSVDSYKDPAPAPDFLRPRRKKEDRSNPLPRGLSMAKRLQSRGVGAAAPSIHVQRGQLGLQSGVQETLVHHEARAKTRLPGSPPACNWAPARPLSPTLPLPRTCRPRQGATVARAPAPPAPAALRQRPRRPRSVATRQVLPSVRSFTCHRPARPPSPDTDLGLTAPTAGHALFARRLASPHTSSPPQANPHREREEALAPFSRA</sequence>
<accession>A0ACB8EXQ5</accession>
<name>A0ACB8EXQ5_9SAUR</name>
<keyword evidence="2" id="KW-1185">Reference proteome</keyword>
<reference evidence="1" key="1">
    <citation type="submission" date="2021-08" db="EMBL/GenBank/DDBJ databases">
        <title>The first chromosome-level gecko genome reveals the dynamic sex chromosomes of Neotropical dwarf geckos (Sphaerodactylidae: Sphaerodactylus).</title>
        <authorList>
            <person name="Pinto B.J."/>
            <person name="Keating S.E."/>
            <person name="Gamble T."/>
        </authorList>
    </citation>
    <scope>NUCLEOTIDE SEQUENCE</scope>
    <source>
        <strain evidence="1">TG3544</strain>
    </source>
</reference>
<evidence type="ECO:0000313" key="1">
    <source>
        <dbReference type="EMBL" id="KAH7997625.1"/>
    </source>
</evidence>
<protein>
    <submittedName>
        <fullName evidence="1">Uncharacterized protein</fullName>
    </submittedName>
</protein>
<evidence type="ECO:0000313" key="2">
    <source>
        <dbReference type="Proteomes" id="UP000827872"/>
    </source>
</evidence>
<dbReference type="EMBL" id="CM037625">
    <property type="protein sequence ID" value="KAH7997625.1"/>
    <property type="molecule type" value="Genomic_DNA"/>
</dbReference>
<proteinExistence type="predicted"/>
<gene>
    <name evidence="1" type="ORF">K3G42_004208</name>
</gene>
<dbReference type="Proteomes" id="UP000827872">
    <property type="component" value="Linkage Group LG12"/>
</dbReference>